<dbReference type="EMBL" id="BNDW01000019">
    <property type="protein sequence ID" value="GHI22207.1"/>
    <property type="molecule type" value="Genomic_DNA"/>
</dbReference>
<dbReference type="SUPFAM" id="SSF53901">
    <property type="entry name" value="Thiolase-like"/>
    <property type="match status" value="2"/>
</dbReference>
<dbReference type="InterPro" id="IPR014030">
    <property type="entry name" value="Ketoacyl_synth_N"/>
</dbReference>
<dbReference type="PANTHER" id="PTHR11712:SF322">
    <property type="entry name" value="POLYKETIDE BETA-KETOACYL SYNTHASE 2-RELATED"/>
    <property type="match status" value="1"/>
</dbReference>
<dbReference type="InterPro" id="IPR016039">
    <property type="entry name" value="Thiolase-like"/>
</dbReference>
<dbReference type="CDD" id="cd00832">
    <property type="entry name" value="CLF"/>
    <property type="match status" value="1"/>
</dbReference>
<dbReference type="InterPro" id="IPR014031">
    <property type="entry name" value="Ketoacyl_synth_C"/>
</dbReference>
<feature type="domain" description="Ketosynthase family 3 (KS3)" evidence="5">
    <location>
        <begin position="8"/>
        <end position="420"/>
    </location>
</feature>
<dbReference type="InterPro" id="IPR020841">
    <property type="entry name" value="PKS_Beta-ketoAc_synthase_dom"/>
</dbReference>
<evidence type="ECO:0000256" key="1">
    <source>
        <dbReference type="ARBA" id="ARBA00008467"/>
    </source>
</evidence>
<comment type="caution">
    <text evidence="6">The sequence shown here is derived from an EMBL/GenBank/DDBJ whole genome shotgun (WGS) entry which is preliminary data.</text>
</comment>
<evidence type="ECO:0000256" key="2">
    <source>
        <dbReference type="ARBA" id="ARBA00022679"/>
    </source>
</evidence>
<keyword evidence="7" id="KW-1185">Reference proteome</keyword>
<keyword evidence="2 4" id="KW-0808">Transferase</keyword>
<organism evidence="6 7">
    <name type="scientific">Streptomyces hydrogenans</name>
    <dbReference type="NCBI Taxonomy" id="1873719"/>
    <lineage>
        <taxon>Bacteria</taxon>
        <taxon>Bacillati</taxon>
        <taxon>Actinomycetota</taxon>
        <taxon>Actinomycetes</taxon>
        <taxon>Kitasatosporales</taxon>
        <taxon>Streptomycetaceae</taxon>
        <taxon>Streptomyces</taxon>
    </lineage>
</organism>
<name>A0ABQ3PAZ5_9ACTN</name>
<evidence type="ECO:0000256" key="4">
    <source>
        <dbReference type="RuleBase" id="RU003694"/>
    </source>
</evidence>
<evidence type="ECO:0000313" key="7">
    <source>
        <dbReference type="Proteomes" id="UP001052739"/>
    </source>
</evidence>
<reference evidence="6" key="1">
    <citation type="submission" date="2024-05" db="EMBL/GenBank/DDBJ databases">
        <title>Whole genome shotgun sequence of Streptomyces hydrogenans NBRC 13475.</title>
        <authorList>
            <person name="Komaki H."/>
            <person name="Tamura T."/>
        </authorList>
    </citation>
    <scope>NUCLEOTIDE SEQUENCE</scope>
    <source>
        <strain evidence="6">NBRC 13475</strain>
    </source>
</reference>
<evidence type="ECO:0000313" key="6">
    <source>
        <dbReference type="EMBL" id="GHI22207.1"/>
    </source>
</evidence>
<dbReference type="PROSITE" id="PS52004">
    <property type="entry name" value="KS3_2"/>
    <property type="match status" value="1"/>
</dbReference>
<comment type="similarity">
    <text evidence="1 4">Belongs to the thiolase-like superfamily. Beta-ketoacyl-ACP synthases family.</text>
</comment>
<dbReference type="Pfam" id="PF02801">
    <property type="entry name" value="Ketoacyl-synt_C"/>
    <property type="match status" value="1"/>
</dbReference>
<gene>
    <name evidence="6" type="primary">fabF_2</name>
    <name evidence="6" type="ORF">Shyd_35780</name>
</gene>
<dbReference type="Pfam" id="PF00109">
    <property type="entry name" value="ketoacyl-synt"/>
    <property type="match status" value="1"/>
</dbReference>
<dbReference type="Proteomes" id="UP001052739">
    <property type="component" value="Unassembled WGS sequence"/>
</dbReference>
<evidence type="ECO:0000259" key="5">
    <source>
        <dbReference type="PROSITE" id="PS52004"/>
    </source>
</evidence>
<proteinExistence type="inferred from homology"/>
<sequence length="421" mass="43510">MSTVDRPGGRILVTGLGIVAPTGPTVEDHWQAVLAGKSGLGRITAFDPTGYPVTVAGEVAGFEARGRVPGRVVPQTDRWTHLALVATDAALADAGADPAELDEYEMAVVTSSSSGGTAFGQNEMENLYRQGPSWVGAYQSIAWFYAATTGQISIRHGMRGPCGVVCAEQAGGLDAIAQARRLLRTGSRLVVTGGTDSSLCPYGVVAQLADGRLSTLDDPARAYTPFATDAPGHVPGEGGAILVTETEEAARARGRTRSWGAVEGWAAGFDPYDDAARTEGRTEAPNRPPVLAGVIRRALADAGLAPRDVDVVFADGAGTPERDADEARALAEVFGPRGVPVTAPKSLTGRLYGGGAPLDVATALLALRDGIVPHTAGTARPDPDYALDLVVDRPRELPLRHALVVARGHGGFVSALVVGSA</sequence>
<dbReference type="PANTHER" id="PTHR11712">
    <property type="entry name" value="POLYKETIDE SYNTHASE-RELATED"/>
    <property type="match status" value="1"/>
</dbReference>
<dbReference type="InterPro" id="IPR000794">
    <property type="entry name" value="Beta-ketoacyl_synthase"/>
</dbReference>
<keyword evidence="3" id="KW-0012">Acyltransferase</keyword>
<protein>
    <submittedName>
        <fullName evidence="6">Actinorhodin polyketide beta-ketoacyl synthase</fullName>
    </submittedName>
</protein>
<dbReference type="RefSeq" id="WP_190222605.1">
    <property type="nucleotide sequence ID" value="NZ_BNBS01000018.1"/>
</dbReference>
<dbReference type="Gene3D" id="3.40.47.10">
    <property type="match status" value="2"/>
</dbReference>
<accession>A0ABQ3PAZ5</accession>
<evidence type="ECO:0000256" key="3">
    <source>
        <dbReference type="ARBA" id="ARBA00023315"/>
    </source>
</evidence>